<dbReference type="AlphaFoldDB" id="A0A7V8RB03"/>
<gene>
    <name evidence="4" type="ORF">FG486_02205</name>
</gene>
<dbReference type="Gene3D" id="3.40.630.30">
    <property type="match status" value="1"/>
</dbReference>
<evidence type="ECO:0000313" key="5">
    <source>
        <dbReference type="Proteomes" id="UP000589292"/>
    </source>
</evidence>
<keyword evidence="1 4" id="KW-0808">Transferase</keyword>
<evidence type="ECO:0000256" key="1">
    <source>
        <dbReference type="ARBA" id="ARBA00022679"/>
    </source>
</evidence>
<dbReference type="SUPFAM" id="SSF55729">
    <property type="entry name" value="Acyl-CoA N-acyltransferases (Nat)"/>
    <property type="match status" value="1"/>
</dbReference>
<reference evidence="4 5" key="1">
    <citation type="journal article" date="1994" name="Int. J. Syst. Bacteriol.">
        <title>Phylogenetic positions of novel aerobic, bacteriochlorophyll a-containing bacteria and description of Roseococcus thiosulfatophilus gen. nov., sp. nov., Erythromicrobium ramosum gen. nov., sp. nov., and Erythrobacter litoralis sp. nov.</title>
        <authorList>
            <person name="Yurkov V."/>
            <person name="Stackebrandt E."/>
            <person name="Holmes A."/>
            <person name="Fuerst J.A."/>
            <person name="Hugenholtz P."/>
            <person name="Golecki J."/>
            <person name="Gad'on N."/>
            <person name="Gorlenko V.M."/>
            <person name="Kompantseva E.I."/>
            <person name="Drews G."/>
        </authorList>
    </citation>
    <scope>NUCLEOTIDE SEQUENCE [LARGE SCALE GENOMIC DNA]</scope>
    <source>
        <strain evidence="4 5">KR-99</strain>
    </source>
</reference>
<keyword evidence="2" id="KW-0012">Acyltransferase</keyword>
<dbReference type="InterPro" id="IPR016181">
    <property type="entry name" value="Acyl_CoA_acyltransferase"/>
</dbReference>
<dbReference type="EMBL" id="VDES01000001">
    <property type="protein sequence ID" value="MBA1373138.1"/>
    <property type="molecule type" value="Genomic_DNA"/>
</dbReference>
<keyword evidence="5" id="KW-1185">Reference proteome</keyword>
<dbReference type="PROSITE" id="PS51186">
    <property type="entry name" value="GNAT"/>
    <property type="match status" value="1"/>
</dbReference>
<dbReference type="PANTHER" id="PTHR43072">
    <property type="entry name" value="N-ACETYLTRANSFERASE"/>
    <property type="match status" value="1"/>
</dbReference>
<dbReference type="CDD" id="cd04301">
    <property type="entry name" value="NAT_SF"/>
    <property type="match status" value="1"/>
</dbReference>
<feature type="domain" description="N-acetyltransferase" evidence="3">
    <location>
        <begin position="4"/>
        <end position="164"/>
    </location>
</feature>
<evidence type="ECO:0000259" key="3">
    <source>
        <dbReference type="PROSITE" id="PS51186"/>
    </source>
</evidence>
<evidence type="ECO:0000256" key="2">
    <source>
        <dbReference type="ARBA" id="ARBA00023315"/>
    </source>
</evidence>
<dbReference type="Pfam" id="PF13420">
    <property type="entry name" value="Acetyltransf_4"/>
    <property type="match status" value="1"/>
</dbReference>
<dbReference type="InterPro" id="IPR000182">
    <property type="entry name" value="GNAT_dom"/>
</dbReference>
<dbReference type="PANTHER" id="PTHR43072:SF23">
    <property type="entry name" value="UPF0039 PROTEIN C11D3.02C"/>
    <property type="match status" value="1"/>
</dbReference>
<proteinExistence type="predicted"/>
<organism evidence="4 5">
    <name type="scientific">Sphingomonas ursincola</name>
    <dbReference type="NCBI Taxonomy" id="56361"/>
    <lineage>
        <taxon>Bacteria</taxon>
        <taxon>Pseudomonadati</taxon>
        <taxon>Pseudomonadota</taxon>
        <taxon>Alphaproteobacteria</taxon>
        <taxon>Sphingomonadales</taxon>
        <taxon>Sphingomonadaceae</taxon>
        <taxon>Sphingomonas</taxon>
    </lineage>
</organism>
<accession>A0A7V8RB03</accession>
<sequence length="164" mass="17946">MAAFEIRDGHPDDGAALAAIYAPYVENSWVSFETEAPDATEMARRIADYGQSHAWLVAERGDAILGYAYASPHRTRAAYATSADIAIYIADHARGQGVGRALYTALFDRLRARSIHAVFAGIALPNPASIALHEAMGMVPVGTYREVGWKLGGWRDVGWWQRLL</sequence>
<name>A0A7V8RB03_9SPHN</name>
<dbReference type="Proteomes" id="UP000589292">
    <property type="component" value="Unassembled WGS sequence"/>
</dbReference>
<dbReference type="NCBIfam" id="NF040504">
    <property type="entry name" value="resist_ArsN1b"/>
    <property type="match status" value="1"/>
</dbReference>
<protein>
    <submittedName>
        <fullName evidence="4">N-acetyltransferase family protein</fullName>
    </submittedName>
</protein>
<dbReference type="RefSeq" id="WP_181266270.1">
    <property type="nucleotide sequence ID" value="NZ_BAAAGB010000002.1"/>
</dbReference>
<comment type="caution">
    <text evidence="4">The sequence shown here is derived from an EMBL/GenBank/DDBJ whole genome shotgun (WGS) entry which is preliminary data.</text>
</comment>
<dbReference type="GO" id="GO:0016747">
    <property type="term" value="F:acyltransferase activity, transferring groups other than amino-acyl groups"/>
    <property type="evidence" value="ECO:0007669"/>
    <property type="project" value="InterPro"/>
</dbReference>
<evidence type="ECO:0000313" key="4">
    <source>
        <dbReference type="EMBL" id="MBA1373138.1"/>
    </source>
</evidence>